<dbReference type="InterPro" id="IPR008811">
    <property type="entry name" value="Glycosyl_hydrolases_36"/>
</dbReference>
<sequence>MTRNKTYLLTLILSSAAWLSPSLSGQTTFVYERGKMFNDVDAFRMEQAIDLKKQQTPVYYEKNIPGEQQTVSYKTNIPSYKQGIFFSRDSRSGDYQWPNNTNRLLTWVFTRLDDLAKEDYPGIPSNGAPSLLGDALLLELVDGQYMFAKAVAGENSISWFRVNRDGSLTVFLSTLGTDNLAPQAPVLLMEKGKTAYEAIHKAYIALTGNREVSALQKRTDKDYFEAFKYLGWCSWEHYHYDIDETKMLNDLDGIEASGLPIRYVLIDDGHLANKNRQLTSFVPDRERFPNGWKNIISRKKEDKVKWMGLWYNFCGYWMGISPENDFPEKVKQSLYPYNGSLLPGQSRENIDTFYHYYIRTLKGYGFDFLKIDNQSFLLPLYMGNKEVVRQSKACNLALEEQTHNQQVGLMNCMAQNILNIDHTQYSGVTRVSIDYKKYDEDMAKSHLFQSYTNTLLQGQTVWPDHDMFHSCDTVCGSLMARSKALSGGPVYLSDSPADFTRENILPLIDEEGKLFRPEAPAIPTPESIITNPLQGGKAYRVFAPTGDEAVSLICYNLNTSPQHRKVQATISRSDYLLRETMTGKPIPQNKRIILYDWTGQTASELDTDQQTELEGFTDRLYHLCPVNNGWAVIGVQEKFLSPATVRIISCNRKQLTLDVLCPGTVRVWVESGNKKELRSIPVTTPGTITINK</sequence>
<keyword evidence="2" id="KW-0732">Signal</keyword>
<dbReference type="PANTHER" id="PTHR31268">
    <property type="match status" value="1"/>
</dbReference>
<dbReference type="EMBL" id="AQHV01000010">
    <property type="protein sequence ID" value="KKB57123.1"/>
    <property type="molecule type" value="Genomic_DNA"/>
</dbReference>
<dbReference type="SUPFAM" id="SSF51445">
    <property type="entry name" value="(Trans)glycosidases"/>
    <property type="match status" value="1"/>
</dbReference>
<comment type="caution">
    <text evidence="3">The sequence shown here is derived from an EMBL/GenBank/DDBJ whole genome shotgun (WGS) entry which is preliminary data.</text>
</comment>
<name>A0A0F5JHC5_9BACT</name>
<dbReference type="STRING" id="927665.HMPREF1535_01775"/>
<dbReference type="InterPro" id="IPR013785">
    <property type="entry name" value="Aldolase_TIM"/>
</dbReference>
<evidence type="ECO:0000313" key="4">
    <source>
        <dbReference type="Proteomes" id="UP000033047"/>
    </source>
</evidence>
<feature type="chain" id="PRO_5002489968" description="Glycoside hydrolase family 36" evidence="2">
    <location>
        <begin position="26"/>
        <end position="692"/>
    </location>
</feature>
<dbReference type="Proteomes" id="UP000033047">
    <property type="component" value="Unassembled WGS sequence"/>
</dbReference>
<dbReference type="HOGENOM" id="CLU_398313_0_0_10"/>
<dbReference type="AlphaFoldDB" id="A0A0F5JHC5"/>
<dbReference type="InterPro" id="IPR017853">
    <property type="entry name" value="GH"/>
</dbReference>
<evidence type="ECO:0000256" key="1">
    <source>
        <dbReference type="ARBA" id="ARBA00023277"/>
    </source>
</evidence>
<dbReference type="PATRIC" id="fig|927665.4.peg.1814"/>
<organism evidence="3 4">
    <name type="scientific">Parabacteroides goldsteinii DSM 19448 = WAL 12034</name>
    <dbReference type="NCBI Taxonomy" id="927665"/>
    <lineage>
        <taxon>Bacteria</taxon>
        <taxon>Pseudomonadati</taxon>
        <taxon>Bacteroidota</taxon>
        <taxon>Bacteroidia</taxon>
        <taxon>Bacteroidales</taxon>
        <taxon>Tannerellaceae</taxon>
        <taxon>Parabacteroides</taxon>
    </lineage>
</organism>
<accession>A0A0F5JHC5</accession>
<evidence type="ECO:0000256" key="2">
    <source>
        <dbReference type="SAM" id="SignalP"/>
    </source>
</evidence>
<gene>
    <name evidence="3" type="ORF">HMPREF1535_01775</name>
</gene>
<dbReference type="Gene3D" id="3.20.20.70">
    <property type="entry name" value="Aldolase class I"/>
    <property type="match status" value="1"/>
</dbReference>
<protein>
    <recommendedName>
        <fullName evidence="5">Glycoside hydrolase family 36</fullName>
    </recommendedName>
</protein>
<evidence type="ECO:0008006" key="5">
    <source>
        <dbReference type="Google" id="ProtNLM"/>
    </source>
</evidence>
<dbReference type="RefSeq" id="WP_046145874.1">
    <property type="nucleotide sequence ID" value="NZ_KQ033912.1"/>
</dbReference>
<feature type="signal peptide" evidence="2">
    <location>
        <begin position="1"/>
        <end position="25"/>
    </location>
</feature>
<reference evidence="3 4" key="1">
    <citation type="submission" date="2013-04" db="EMBL/GenBank/DDBJ databases">
        <title>The Genome Sequence of Parabacteroides goldsteinii DSM 19448.</title>
        <authorList>
            <consortium name="The Broad Institute Genomics Platform"/>
            <person name="Earl A."/>
            <person name="Ward D."/>
            <person name="Feldgarden M."/>
            <person name="Gevers D."/>
            <person name="Martens E."/>
            <person name="Sakamoto M."/>
            <person name="Benno Y."/>
            <person name="Song Y."/>
            <person name="Liu C."/>
            <person name="Lee J."/>
            <person name="Bolanos M."/>
            <person name="Vaisanen M.L."/>
            <person name="Finegold S.M."/>
            <person name="Walker B."/>
            <person name="Young S."/>
            <person name="Zeng Q."/>
            <person name="Gargeya S."/>
            <person name="Fitzgerald M."/>
            <person name="Haas B."/>
            <person name="Abouelleil A."/>
            <person name="Allen A.W."/>
            <person name="Alvarado L."/>
            <person name="Arachchi H.M."/>
            <person name="Berlin A.M."/>
            <person name="Chapman S.B."/>
            <person name="Gainer-Dewar J."/>
            <person name="Goldberg J."/>
            <person name="Griggs A."/>
            <person name="Gujja S."/>
            <person name="Hansen M."/>
            <person name="Howarth C."/>
            <person name="Imamovic A."/>
            <person name="Ireland A."/>
            <person name="Larimer J."/>
            <person name="McCowan C."/>
            <person name="Murphy C."/>
            <person name="Pearson M."/>
            <person name="Poon T.W."/>
            <person name="Priest M."/>
            <person name="Roberts A."/>
            <person name="Saif S."/>
            <person name="Shea T."/>
            <person name="Sisk P."/>
            <person name="Sykes S."/>
            <person name="Wortman J."/>
            <person name="Nusbaum C."/>
            <person name="Birren B."/>
        </authorList>
    </citation>
    <scope>NUCLEOTIDE SEQUENCE [LARGE SCALE GENOMIC DNA]</scope>
    <source>
        <strain evidence="3 4">DSM 19448</strain>
    </source>
</reference>
<dbReference type="Pfam" id="PF05691">
    <property type="entry name" value="Raffinose_syn"/>
    <property type="match status" value="2"/>
</dbReference>
<keyword evidence="1" id="KW-0119">Carbohydrate metabolism</keyword>
<proteinExistence type="predicted"/>
<evidence type="ECO:0000313" key="3">
    <source>
        <dbReference type="EMBL" id="KKB57123.1"/>
    </source>
</evidence>
<dbReference type="PANTHER" id="PTHR31268:SF32">
    <property type="entry name" value="GALACTINOL--SUCROSE GALACTOSYLTRANSFERASE 2-RELATED"/>
    <property type="match status" value="1"/>
</dbReference>